<feature type="region of interest" description="Disordered" evidence="1">
    <location>
        <begin position="59"/>
        <end position="85"/>
    </location>
</feature>
<evidence type="ECO:0000256" key="1">
    <source>
        <dbReference type="SAM" id="MobiDB-lite"/>
    </source>
</evidence>
<feature type="region of interest" description="Disordered" evidence="1">
    <location>
        <begin position="1"/>
        <end position="39"/>
    </location>
</feature>
<accession>A0A9J6A667</accession>
<dbReference type="Proteomes" id="UP000824120">
    <property type="component" value="Chromosome 2"/>
</dbReference>
<evidence type="ECO:0000313" key="3">
    <source>
        <dbReference type="Proteomes" id="UP000824120"/>
    </source>
</evidence>
<sequence length="129" mass="14363">MARPKVAGRDMPPRKKAKGIKKSMRMQLPQGPMPPNFPQLVGKAKEKGRHLHHQRLALTMTSKRMNDPSRIRTPQATTTSPPGPTHVLVLAPPVQDLPPKSMNKLKIEGLRTIIEEKRLSTDGVIDKCP</sequence>
<dbReference type="PANTHER" id="PTHR33180:SF31">
    <property type="entry name" value="POLYPROTEIN PROTEIN"/>
    <property type="match status" value="1"/>
</dbReference>
<reference evidence="2 3" key="1">
    <citation type="submission" date="2020-09" db="EMBL/GenBank/DDBJ databases">
        <title>De no assembly of potato wild relative species, Solanum commersonii.</title>
        <authorList>
            <person name="Cho K."/>
        </authorList>
    </citation>
    <scope>NUCLEOTIDE SEQUENCE [LARGE SCALE GENOMIC DNA]</scope>
    <source>
        <strain evidence="2">LZ3.2</strain>
        <tissue evidence="2">Leaf</tissue>
    </source>
</reference>
<dbReference type="EMBL" id="JACXVP010000002">
    <property type="protein sequence ID" value="KAG5619872.1"/>
    <property type="molecule type" value="Genomic_DNA"/>
</dbReference>
<protein>
    <submittedName>
        <fullName evidence="2">Uncharacterized protein</fullName>
    </submittedName>
</protein>
<name>A0A9J6A667_SOLCO</name>
<evidence type="ECO:0000313" key="2">
    <source>
        <dbReference type="EMBL" id="KAG5619872.1"/>
    </source>
</evidence>
<keyword evidence="3" id="KW-1185">Reference proteome</keyword>
<feature type="compositionally biased region" description="Basic residues" evidence="1">
    <location>
        <begin position="14"/>
        <end position="24"/>
    </location>
</feature>
<proteinExistence type="predicted"/>
<gene>
    <name evidence="2" type="ORF">H5410_005090</name>
</gene>
<organism evidence="2 3">
    <name type="scientific">Solanum commersonii</name>
    <name type="common">Commerson's wild potato</name>
    <name type="synonym">Commerson's nightshade</name>
    <dbReference type="NCBI Taxonomy" id="4109"/>
    <lineage>
        <taxon>Eukaryota</taxon>
        <taxon>Viridiplantae</taxon>
        <taxon>Streptophyta</taxon>
        <taxon>Embryophyta</taxon>
        <taxon>Tracheophyta</taxon>
        <taxon>Spermatophyta</taxon>
        <taxon>Magnoliopsida</taxon>
        <taxon>eudicotyledons</taxon>
        <taxon>Gunneridae</taxon>
        <taxon>Pentapetalae</taxon>
        <taxon>asterids</taxon>
        <taxon>lamiids</taxon>
        <taxon>Solanales</taxon>
        <taxon>Solanaceae</taxon>
        <taxon>Solanoideae</taxon>
        <taxon>Solaneae</taxon>
        <taxon>Solanum</taxon>
    </lineage>
</organism>
<dbReference type="PANTHER" id="PTHR33180">
    <property type="entry name" value="PHOTOSYSTEM II CP43 REACTION CENTER PROTEIN"/>
    <property type="match status" value="1"/>
</dbReference>
<comment type="caution">
    <text evidence="2">The sequence shown here is derived from an EMBL/GenBank/DDBJ whole genome shotgun (WGS) entry which is preliminary data.</text>
</comment>
<dbReference type="AlphaFoldDB" id="A0A9J6A667"/>